<sequence length="178" mass="20314">MYKAQIKRQQLFLLTISISINLGLLIYFKYANFFVDNLNALLNSFGGDNIRWTSVALPIGISFYTFQSLTYSIDVFRKVHKPLKNPQQYLVYIMMFPQMIAGPIVRFNQIADQIEDRKALENIDNKLLGLFRFGIGLAKKVLIANVLSAEADRVFAMVESDLTTSVAWLGILAYTFQI</sequence>
<dbReference type="InterPro" id="IPR051085">
    <property type="entry name" value="MB_O-acyltransferase"/>
</dbReference>
<dbReference type="EMBL" id="UINC01176519">
    <property type="protein sequence ID" value="SVD83684.1"/>
    <property type="molecule type" value="Genomic_DNA"/>
</dbReference>
<dbReference type="PANTHER" id="PTHR13285">
    <property type="entry name" value="ACYLTRANSFERASE"/>
    <property type="match status" value="1"/>
</dbReference>
<evidence type="ECO:0000313" key="6">
    <source>
        <dbReference type="EMBL" id="SVD83684.1"/>
    </source>
</evidence>
<dbReference type="GO" id="GO:0016746">
    <property type="term" value="F:acyltransferase activity"/>
    <property type="evidence" value="ECO:0007669"/>
    <property type="project" value="TreeGrafter"/>
</dbReference>
<dbReference type="GO" id="GO:0016020">
    <property type="term" value="C:membrane"/>
    <property type="evidence" value="ECO:0007669"/>
    <property type="project" value="UniProtKB-SubCell"/>
</dbReference>
<evidence type="ECO:0000256" key="1">
    <source>
        <dbReference type="ARBA" id="ARBA00004141"/>
    </source>
</evidence>
<dbReference type="InterPro" id="IPR004299">
    <property type="entry name" value="MBOAT_fam"/>
</dbReference>
<reference evidence="6" key="1">
    <citation type="submission" date="2018-05" db="EMBL/GenBank/DDBJ databases">
        <authorList>
            <person name="Lanie J.A."/>
            <person name="Ng W.-L."/>
            <person name="Kazmierczak K.M."/>
            <person name="Andrzejewski T.M."/>
            <person name="Davidsen T.M."/>
            <person name="Wayne K.J."/>
            <person name="Tettelin H."/>
            <person name="Glass J.I."/>
            <person name="Rusch D."/>
            <person name="Podicherti R."/>
            <person name="Tsui H.-C.T."/>
            <person name="Winkler M.E."/>
        </authorList>
    </citation>
    <scope>NUCLEOTIDE SEQUENCE</scope>
</reference>
<keyword evidence="4 5" id="KW-0472">Membrane</keyword>
<name>A0A382YKE0_9ZZZZ</name>
<evidence type="ECO:0000256" key="2">
    <source>
        <dbReference type="ARBA" id="ARBA00022692"/>
    </source>
</evidence>
<feature type="transmembrane region" description="Helical" evidence="5">
    <location>
        <begin position="12"/>
        <end position="30"/>
    </location>
</feature>
<feature type="non-terminal residue" evidence="6">
    <location>
        <position position="178"/>
    </location>
</feature>
<evidence type="ECO:0000256" key="4">
    <source>
        <dbReference type="ARBA" id="ARBA00023136"/>
    </source>
</evidence>
<dbReference type="PANTHER" id="PTHR13285:SF23">
    <property type="entry name" value="TEICHOIC ACID D-ALANYLTRANSFERASE"/>
    <property type="match status" value="1"/>
</dbReference>
<keyword evidence="2 5" id="KW-0812">Transmembrane</keyword>
<keyword evidence="3 5" id="KW-1133">Transmembrane helix</keyword>
<evidence type="ECO:0000256" key="3">
    <source>
        <dbReference type="ARBA" id="ARBA00022989"/>
    </source>
</evidence>
<accession>A0A382YKE0</accession>
<protein>
    <submittedName>
        <fullName evidence="6">Uncharacterized protein</fullName>
    </submittedName>
</protein>
<gene>
    <name evidence="6" type="ORF">METZ01_LOCUS436538</name>
</gene>
<dbReference type="AlphaFoldDB" id="A0A382YKE0"/>
<organism evidence="6">
    <name type="scientific">marine metagenome</name>
    <dbReference type="NCBI Taxonomy" id="408172"/>
    <lineage>
        <taxon>unclassified sequences</taxon>
        <taxon>metagenomes</taxon>
        <taxon>ecological metagenomes</taxon>
    </lineage>
</organism>
<evidence type="ECO:0000256" key="5">
    <source>
        <dbReference type="SAM" id="Phobius"/>
    </source>
</evidence>
<dbReference type="Pfam" id="PF03062">
    <property type="entry name" value="MBOAT"/>
    <property type="match status" value="1"/>
</dbReference>
<feature type="transmembrane region" description="Helical" evidence="5">
    <location>
        <begin position="50"/>
        <end position="69"/>
    </location>
</feature>
<comment type="subcellular location">
    <subcellularLocation>
        <location evidence="1">Membrane</location>
        <topology evidence="1">Multi-pass membrane protein</topology>
    </subcellularLocation>
</comment>
<proteinExistence type="predicted"/>